<reference evidence="9 11" key="1">
    <citation type="submission" date="2014-08" db="EMBL/GenBank/DDBJ databases">
        <title>Genome sequences of NCPPB Pectobacterium isolates.</title>
        <authorList>
            <person name="Glover R.H."/>
            <person name="Sapp M."/>
            <person name="Elphinstone J."/>
        </authorList>
    </citation>
    <scope>NUCLEOTIDE SEQUENCE [LARGE SCALE GENOMIC DNA]</scope>
    <source>
        <strain evidence="9 11">LMG 21372</strain>
    </source>
</reference>
<accession>A0A0M2F723</accession>
<dbReference type="Pfam" id="PF08468">
    <property type="entry name" value="MTS_N"/>
    <property type="match status" value="1"/>
</dbReference>
<dbReference type="Gene3D" id="3.40.50.150">
    <property type="entry name" value="Vaccinia Virus protein VP39"/>
    <property type="match status" value="2"/>
</dbReference>
<dbReference type="SUPFAM" id="SSF53335">
    <property type="entry name" value="S-adenosyl-L-methionine-dependent methyltransferases"/>
    <property type="match status" value="1"/>
</dbReference>
<evidence type="ECO:0000313" key="9">
    <source>
        <dbReference type="EMBL" id="KGA36102.1"/>
    </source>
</evidence>
<protein>
    <recommendedName>
        <fullName evidence="6">Ribosomal RNA small subunit methyltransferase C</fullName>
        <ecNumber evidence="6">2.1.1.172</ecNumber>
    </recommendedName>
    <alternativeName>
        <fullName evidence="6">16S rRNA m2G1207 methyltransferase</fullName>
    </alternativeName>
    <alternativeName>
        <fullName evidence="6">rRNA (guanine-N(2)-)-methyltransferase RsmC</fullName>
    </alternativeName>
</protein>
<comment type="catalytic activity">
    <reaction evidence="6">
        <text>guanosine(1207) in 16S rRNA + S-adenosyl-L-methionine = N(2)-methylguanosine(1207) in 16S rRNA + S-adenosyl-L-homocysteine + H(+)</text>
        <dbReference type="Rhea" id="RHEA:42736"/>
        <dbReference type="Rhea" id="RHEA-COMP:10213"/>
        <dbReference type="Rhea" id="RHEA-COMP:10214"/>
        <dbReference type="ChEBI" id="CHEBI:15378"/>
        <dbReference type="ChEBI" id="CHEBI:57856"/>
        <dbReference type="ChEBI" id="CHEBI:59789"/>
        <dbReference type="ChEBI" id="CHEBI:74269"/>
        <dbReference type="ChEBI" id="CHEBI:74481"/>
        <dbReference type="EC" id="2.1.1.172"/>
    </reaction>
</comment>
<evidence type="ECO:0000259" key="8">
    <source>
        <dbReference type="Pfam" id="PF08468"/>
    </source>
</evidence>
<dbReference type="InterPro" id="IPR007848">
    <property type="entry name" value="Small_mtfrase_dom"/>
</dbReference>
<keyword evidence="5 6" id="KW-0949">S-adenosyl-L-methionine</keyword>
<evidence type="ECO:0000256" key="5">
    <source>
        <dbReference type="ARBA" id="ARBA00022691"/>
    </source>
</evidence>
<dbReference type="InterPro" id="IPR046977">
    <property type="entry name" value="RsmC/RlmG"/>
</dbReference>
<gene>
    <name evidence="6 10" type="primary">rsmC</name>
    <name evidence="9" type="ORF">KU74_06430</name>
    <name evidence="10" type="ORF">SOV92_15035</name>
</gene>
<dbReference type="PROSITE" id="PS00092">
    <property type="entry name" value="N6_MTASE"/>
    <property type="match status" value="1"/>
</dbReference>
<name>A0A0M2F723_9GAMM</name>
<dbReference type="CDD" id="cd02440">
    <property type="entry name" value="AdoMet_MTases"/>
    <property type="match status" value="1"/>
</dbReference>
<dbReference type="GO" id="GO:0005737">
    <property type="term" value="C:cytoplasm"/>
    <property type="evidence" value="ECO:0007669"/>
    <property type="project" value="UniProtKB-SubCell"/>
</dbReference>
<dbReference type="RefSeq" id="WP_039312919.1">
    <property type="nucleotide sequence ID" value="NZ_JAXHOZ010000060.1"/>
</dbReference>
<sequence length="349" mass="38035">MSALTPASEVILRHSDEFLSRRVLFAGDLQDTLPAQFEAASVRVHCNQYHHWQQMAKPLGDNAQYGLVADAALVADSDTLIYYWPKSKQEAEFQLRNLLSLMPIGAEIFVVGENRSGVRSAEPVLSDFVELAKIDSARRCGLYHGRIDKQASFTLDDWWDEYVTDGVTVKTLPGVFSRDDLDPGSRLLLSTFEPHMKGKVLDIACGAGVLASVLAKQSPKIRLTLSDVSAAAVESSKATLAANALEGEVIASNVYSDINGRFDMIVSNPPFHDGLQTSLQAAEMLIRGAVTHLPIGGQLRIVANAFLPYPALLDAAFGSHEVLAQTGRFKVYQATVGRPPRTGSKGRRR</sequence>
<dbReference type="Pfam" id="PF05175">
    <property type="entry name" value="MTS"/>
    <property type="match status" value="1"/>
</dbReference>
<keyword evidence="3 6" id="KW-0489">Methyltransferase</keyword>
<dbReference type="InterPro" id="IPR002052">
    <property type="entry name" value="DNA_methylase_N6_adenine_CS"/>
</dbReference>
<dbReference type="AlphaFoldDB" id="A0A0M2F723"/>
<keyword evidence="4 6" id="KW-0808">Transferase</keyword>
<dbReference type="InterPro" id="IPR023543">
    <property type="entry name" value="rRNA_ssu_MeTfrase_C"/>
</dbReference>
<evidence type="ECO:0000259" key="7">
    <source>
        <dbReference type="Pfam" id="PF05175"/>
    </source>
</evidence>
<reference evidence="10" key="2">
    <citation type="submission" date="2023-11" db="EMBL/GenBank/DDBJ databases">
        <title>Comparative genomics revealed phylogeny of phytopathogenic Pectobacterium aroidearum based on whole-genome sequencing and function of putative horizontal acquire islands in P. aroidearum PccS1.</title>
        <authorList>
            <person name="Fan J."/>
            <person name="Yang L."/>
        </authorList>
    </citation>
    <scope>NUCLEOTIDE SEQUENCE</scope>
    <source>
        <strain evidence="10">NJAU140</strain>
    </source>
</reference>
<evidence type="ECO:0000313" key="10">
    <source>
        <dbReference type="EMBL" id="MDY4379121.1"/>
    </source>
</evidence>
<feature type="domain" description="Methyltransferase small N-terminal" evidence="8">
    <location>
        <begin position="8"/>
        <end position="162"/>
    </location>
</feature>
<comment type="subcellular location">
    <subcellularLocation>
        <location evidence="6">Cytoplasm</location>
    </subcellularLocation>
</comment>
<evidence type="ECO:0000256" key="6">
    <source>
        <dbReference type="HAMAP-Rule" id="MF_01862"/>
    </source>
</evidence>
<feature type="domain" description="Methyltransferase small" evidence="7">
    <location>
        <begin position="167"/>
        <end position="333"/>
    </location>
</feature>
<dbReference type="Proteomes" id="UP001269968">
    <property type="component" value="Unassembled WGS sequence"/>
</dbReference>
<dbReference type="PANTHER" id="PTHR47816:SF4">
    <property type="entry name" value="RIBOSOMAL RNA SMALL SUBUNIT METHYLTRANSFERASE C"/>
    <property type="match status" value="1"/>
</dbReference>
<dbReference type="EC" id="2.1.1.172" evidence="6"/>
<comment type="caution">
    <text evidence="9">The sequence shown here is derived from an EMBL/GenBank/DDBJ whole genome shotgun (WGS) entry which is preliminary data.</text>
</comment>
<evidence type="ECO:0000313" key="11">
    <source>
        <dbReference type="Proteomes" id="UP000029435"/>
    </source>
</evidence>
<keyword evidence="2 6" id="KW-0698">rRNA processing</keyword>
<comment type="subunit">
    <text evidence="6">Monomer.</text>
</comment>
<evidence type="ECO:0000256" key="2">
    <source>
        <dbReference type="ARBA" id="ARBA00022552"/>
    </source>
</evidence>
<proteinExistence type="inferred from homology"/>
<dbReference type="GO" id="GO:0003676">
    <property type="term" value="F:nucleic acid binding"/>
    <property type="evidence" value="ECO:0007669"/>
    <property type="project" value="InterPro"/>
</dbReference>
<dbReference type="HAMAP" id="MF_01862">
    <property type="entry name" value="16SrRNA_methyltr_C"/>
    <property type="match status" value="1"/>
</dbReference>
<comment type="function">
    <text evidence="6">Specifically methylates the guanine in position 1207 of 16S rRNA in the 30S particle.</text>
</comment>
<evidence type="ECO:0000256" key="4">
    <source>
        <dbReference type="ARBA" id="ARBA00022679"/>
    </source>
</evidence>
<evidence type="ECO:0000256" key="1">
    <source>
        <dbReference type="ARBA" id="ARBA00022490"/>
    </source>
</evidence>
<comment type="similarity">
    <text evidence="6">Belongs to the methyltransferase superfamily. RsmC family.</text>
</comment>
<dbReference type="Proteomes" id="UP000029435">
    <property type="component" value="Unassembled WGS sequence"/>
</dbReference>
<dbReference type="NCBIfam" id="NF007023">
    <property type="entry name" value="PRK09489.1"/>
    <property type="match status" value="1"/>
</dbReference>
<dbReference type="OrthoDB" id="9816072at2"/>
<keyword evidence="1 6" id="KW-0963">Cytoplasm</keyword>
<dbReference type="STRING" id="180957.B5S52_18520"/>
<evidence type="ECO:0000256" key="3">
    <source>
        <dbReference type="ARBA" id="ARBA00022603"/>
    </source>
</evidence>
<dbReference type="InterPro" id="IPR029063">
    <property type="entry name" value="SAM-dependent_MTases_sf"/>
</dbReference>
<dbReference type="EMBL" id="JAXHOZ010000060">
    <property type="protein sequence ID" value="MDY4379121.1"/>
    <property type="molecule type" value="Genomic_DNA"/>
</dbReference>
<organism evidence="9 11">
    <name type="scientific">Pectobacterium brasiliense</name>
    <dbReference type="NCBI Taxonomy" id="180957"/>
    <lineage>
        <taxon>Bacteria</taxon>
        <taxon>Pseudomonadati</taxon>
        <taxon>Pseudomonadota</taxon>
        <taxon>Gammaproteobacteria</taxon>
        <taxon>Enterobacterales</taxon>
        <taxon>Pectobacteriaceae</taxon>
        <taxon>Pectobacterium</taxon>
    </lineage>
</organism>
<dbReference type="EMBL" id="JQOD01000001">
    <property type="protein sequence ID" value="KGA36102.1"/>
    <property type="molecule type" value="Genomic_DNA"/>
</dbReference>
<dbReference type="GO" id="GO:0052914">
    <property type="term" value="F:16S rRNA (guanine(1207)-N(2))-methyltransferase activity"/>
    <property type="evidence" value="ECO:0007669"/>
    <property type="project" value="UniProtKB-EC"/>
</dbReference>
<dbReference type="InterPro" id="IPR013675">
    <property type="entry name" value="Mtase_sm_N"/>
</dbReference>
<dbReference type="PANTHER" id="PTHR47816">
    <property type="entry name" value="RIBOSOMAL RNA SMALL SUBUNIT METHYLTRANSFERASE C"/>
    <property type="match status" value="1"/>
</dbReference>